<dbReference type="Proteomes" id="UP000789920">
    <property type="component" value="Unassembled WGS sequence"/>
</dbReference>
<comment type="caution">
    <text evidence="1">The sequence shown here is derived from an EMBL/GenBank/DDBJ whole genome shotgun (WGS) entry which is preliminary data.</text>
</comment>
<sequence length="275" mass="32022">IADLGLSRSLSDASKTNTRLADYIAYMDPQCLKNSDQKLQEIDKESDIYSLGVLLWEMSSLRPPFEEKNNLYIQIMNGCRETPILGTPPQYSTLYTECWQDDPKKRPTIDKVVYELGDDKNDGINKTSNPLNEEASFPVPMEYEVTKTKENQFHSALEVSSYFVPFASLIDIFLKLGEDIITLYKKAEYNKHLCSYFTKRVNFAVAVMKDLEIRKQENLEFFVEQTNLQLIDIITLYKKAEYNKHLCSYFTKRVNFAVAVMKDLEIRKQENLEFF</sequence>
<protein>
    <submittedName>
        <fullName evidence="1">32695_t:CDS:1</fullName>
    </submittedName>
</protein>
<dbReference type="EMBL" id="CAJVQC010070929">
    <property type="protein sequence ID" value="CAG8810129.1"/>
    <property type="molecule type" value="Genomic_DNA"/>
</dbReference>
<proteinExistence type="predicted"/>
<organism evidence="1 2">
    <name type="scientific">Racocetra persica</name>
    <dbReference type="NCBI Taxonomy" id="160502"/>
    <lineage>
        <taxon>Eukaryota</taxon>
        <taxon>Fungi</taxon>
        <taxon>Fungi incertae sedis</taxon>
        <taxon>Mucoromycota</taxon>
        <taxon>Glomeromycotina</taxon>
        <taxon>Glomeromycetes</taxon>
        <taxon>Diversisporales</taxon>
        <taxon>Gigasporaceae</taxon>
        <taxon>Racocetra</taxon>
    </lineage>
</organism>
<evidence type="ECO:0000313" key="2">
    <source>
        <dbReference type="Proteomes" id="UP000789920"/>
    </source>
</evidence>
<keyword evidence="2" id="KW-1185">Reference proteome</keyword>
<feature type="non-terminal residue" evidence="1">
    <location>
        <position position="275"/>
    </location>
</feature>
<reference evidence="1" key="1">
    <citation type="submission" date="2021-06" db="EMBL/GenBank/DDBJ databases">
        <authorList>
            <person name="Kallberg Y."/>
            <person name="Tangrot J."/>
            <person name="Rosling A."/>
        </authorList>
    </citation>
    <scope>NUCLEOTIDE SEQUENCE</scope>
    <source>
        <strain evidence="1">MA461A</strain>
    </source>
</reference>
<accession>A0ACA9RUL2</accession>
<evidence type="ECO:0000313" key="1">
    <source>
        <dbReference type="EMBL" id="CAG8810129.1"/>
    </source>
</evidence>
<name>A0ACA9RUL2_9GLOM</name>
<feature type="non-terminal residue" evidence="1">
    <location>
        <position position="1"/>
    </location>
</feature>
<gene>
    <name evidence="1" type="ORF">RPERSI_LOCUS23016</name>
</gene>